<evidence type="ECO:0000313" key="2">
    <source>
        <dbReference type="Proteomes" id="UP000009027"/>
    </source>
</evidence>
<dbReference type="AlphaFoldDB" id="F9WQN1"/>
<dbReference type="Proteomes" id="UP000009027">
    <property type="component" value="Unassembled WGS sequence"/>
</dbReference>
<evidence type="ECO:0000313" key="1">
    <source>
        <dbReference type="EMBL" id="CCD19861.1"/>
    </source>
</evidence>
<organism evidence="1 2">
    <name type="scientific">Trypanosoma vivax (strain Y486)</name>
    <dbReference type="NCBI Taxonomy" id="1055687"/>
    <lineage>
        <taxon>Eukaryota</taxon>
        <taxon>Discoba</taxon>
        <taxon>Euglenozoa</taxon>
        <taxon>Kinetoplastea</taxon>
        <taxon>Metakinetoplastina</taxon>
        <taxon>Trypanosomatida</taxon>
        <taxon>Trypanosomatidae</taxon>
        <taxon>Trypanosoma</taxon>
        <taxon>Duttonella</taxon>
    </lineage>
</organism>
<sequence length="254" mass="30486">MLRKSLREANLDKEAALQEQHRKYENNRRDIIAFYDEREKRMLEEFNGTVTKLQDIMTAAMKQREEQLCDCWKEMMRAQEGKHAEIVKELCLLREREERDFKMRTAAVEQESQRLSEQYRSEMMLLEQRHGEREQQILGDLVRRERALDEREQRLRAQQSQNEQDLKVALLANEAEYKARYERAIEDIRESFGKEREEMLSFFRSRCKSCRSCIGKMNGNWSACIARRNERWLNGIVLPGTRWTIVNQIWTSAV</sequence>
<name>F9WQN1_TRYVY</name>
<keyword evidence="2" id="KW-1185">Reference proteome</keyword>
<proteinExistence type="predicted"/>
<dbReference type="VEuPathDB" id="TriTrypDB:TvY486_0025890"/>
<accession>F9WQN1</accession>
<protein>
    <submittedName>
        <fullName evidence="1">Uncharacterized protein</fullName>
    </submittedName>
</protein>
<gene>
    <name evidence="1" type="ORF">TvY486_0025890</name>
</gene>
<dbReference type="EMBL" id="CAEX01004284">
    <property type="protein sequence ID" value="CCD19861.1"/>
    <property type="molecule type" value="Genomic_DNA"/>
</dbReference>
<reference evidence="1 2" key="1">
    <citation type="journal article" date="2012" name="Proc. Natl. Acad. Sci. U.S.A.">
        <title>Antigenic diversity is generated by distinct evolutionary mechanisms in African trypanosome species.</title>
        <authorList>
            <person name="Jackson A.P."/>
            <person name="Berry A."/>
            <person name="Aslett M."/>
            <person name="Allison H.C."/>
            <person name="Burton P."/>
            <person name="Vavrova-Anderson J."/>
            <person name="Brown R."/>
            <person name="Browne H."/>
            <person name="Corton N."/>
            <person name="Hauser H."/>
            <person name="Gamble J."/>
            <person name="Gilderthorp R."/>
            <person name="Marcello L."/>
            <person name="McQuillan J."/>
            <person name="Otto T.D."/>
            <person name="Quail M.A."/>
            <person name="Sanders M.J."/>
            <person name="van Tonder A."/>
            <person name="Ginger M.L."/>
            <person name="Field M.C."/>
            <person name="Barry J.D."/>
            <person name="Hertz-Fowler C."/>
            <person name="Berriman M."/>
        </authorList>
    </citation>
    <scope>NUCLEOTIDE SEQUENCE</scope>
    <source>
        <strain evidence="1 2">Y486</strain>
    </source>
</reference>